<evidence type="ECO:0000313" key="2">
    <source>
        <dbReference type="Proteomes" id="UP000315400"/>
    </source>
</evidence>
<dbReference type="Pfam" id="PF12525">
    <property type="entry name" value="DUF3726"/>
    <property type="match status" value="1"/>
</dbReference>
<dbReference type="RefSeq" id="WP_016352570.1">
    <property type="nucleotide sequence ID" value="NZ_MBFX01000003.1"/>
</dbReference>
<dbReference type="EMBL" id="VIFK01000012">
    <property type="protein sequence ID" value="TQF00467.1"/>
    <property type="molecule type" value="Genomic_DNA"/>
</dbReference>
<protein>
    <submittedName>
        <fullName evidence="1">DUF3726 domain-containing protein</fullName>
    </submittedName>
</protein>
<dbReference type="SUPFAM" id="SSF89733">
    <property type="entry name" value="L-sulfolactate dehydrogenase-like"/>
    <property type="match status" value="1"/>
</dbReference>
<dbReference type="Proteomes" id="UP000315400">
    <property type="component" value="Unassembled WGS sequence"/>
</dbReference>
<evidence type="ECO:0000313" key="1">
    <source>
        <dbReference type="EMBL" id="TQF00467.1"/>
    </source>
</evidence>
<dbReference type="InterPro" id="IPR036111">
    <property type="entry name" value="Mal/L-sulfo/L-lacto_DH-like_sf"/>
</dbReference>
<organism evidence="1 2">
    <name type="scientific">Spiribacter salinus</name>
    <dbReference type="NCBI Taxonomy" id="1335746"/>
    <lineage>
        <taxon>Bacteria</taxon>
        <taxon>Pseudomonadati</taxon>
        <taxon>Pseudomonadota</taxon>
        <taxon>Gammaproteobacteria</taxon>
        <taxon>Chromatiales</taxon>
        <taxon>Ectothiorhodospiraceae</taxon>
        <taxon>Spiribacter</taxon>
    </lineage>
</organism>
<gene>
    <name evidence="1" type="ORF">FKY71_03270</name>
</gene>
<sequence>MHISLNEFTIVCRRALDGIGFPPGEYEDAADMVVWLEQHGLNGARLLGEILPRLTGEEWPALIRQHDDGGCVVMRMDHGSILHGGSLAADLACTRALETGIGIVRLRGCRDRSFVLGYLARCARRGHHIAAFWCTGEPRRAVQNVGIALADERLPVFRRFRADGGGEQEADTDTLTLMATRDFAMLPAAPTDHPSIELLEMVTTEEFDARSRRAWDQGIEVEPELWQQLKTLAGTKLVEATDASRTRGAGEAHPNSE</sequence>
<dbReference type="InterPro" id="IPR022201">
    <property type="entry name" value="DUF3726"/>
</dbReference>
<proteinExistence type="predicted"/>
<accession>A0A540VUU1</accession>
<dbReference type="STRING" id="1260251.SPISAL_00810"/>
<reference evidence="1 2" key="1">
    <citation type="submission" date="2019-06" db="EMBL/GenBank/DDBJ databases">
        <title>Metagenome assembled Genome of Spiribacter salinus SL48-SHIP from the microbial mat of Salt Lake 48 (Novosibirsk region, Russia).</title>
        <authorList>
            <person name="Shipova A."/>
            <person name="Rozanov A.S."/>
            <person name="Bryanskaya A.V."/>
            <person name="Peltek S.E."/>
        </authorList>
    </citation>
    <scope>NUCLEOTIDE SEQUENCE [LARGE SCALE GENOMIC DNA]</scope>
    <source>
        <strain evidence="1">SL48-SHIP-2</strain>
    </source>
</reference>
<comment type="caution">
    <text evidence="1">The sequence shown here is derived from an EMBL/GenBank/DDBJ whole genome shotgun (WGS) entry which is preliminary data.</text>
</comment>
<name>A0A540VUU1_9GAMM</name>
<dbReference type="AlphaFoldDB" id="A0A540VUU1"/>
<dbReference type="GO" id="GO:0016491">
    <property type="term" value="F:oxidoreductase activity"/>
    <property type="evidence" value="ECO:0007669"/>
    <property type="project" value="InterPro"/>
</dbReference>